<dbReference type="InterPro" id="IPR001878">
    <property type="entry name" value="Znf_CCHC"/>
</dbReference>
<proteinExistence type="predicted"/>
<protein>
    <recommendedName>
        <fullName evidence="10">SWIM-type domain-containing protein</fullName>
    </recommendedName>
</protein>
<evidence type="ECO:0008006" key="10">
    <source>
        <dbReference type="Google" id="ProtNLM"/>
    </source>
</evidence>
<evidence type="ECO:0000256" key="4">
    <source>
        <dbReference type="PROSITE-ProRule" id="PRU00047"/>
    </source>
</evidence>
<organism evidence="8 9">
    <name type="scientific">Dipteronia sinensis</name>
    <dbReference type="NCBI Taxonomy" id="43782"/>
    <lineage>
        <taxon>Eukaryota</taxon>
        <taxon>Viridiplantae</taxon>
        <taxon>Streptophyta</taxon>
        <taxon>Embryophyta</taxon>
        <taxon>Tracheophyta</taxon>
        <taxon>Spermatophyta</taxon>
        <taxon>Magnoliopsida</taxon>
        <taxon>eudicotyledons</taxon>
        <taxon>Gunneridae</taxon>
        <taxon>Pentapetalae</taxon>
        <taxon>rosids</taxon>
        <taxon>malvids</taxon>
        <taxon>Sapindales</taxon>
        <taxon>Sapindaceae</taxon>
        <taxon>Hippocastanoideae</taxon>
        <taxon>Acereae</taxon>
        <taxon>Dipteronia</taxon>
    </lineage>
</organism>
<dbReference type="PANTHER" id="PTHR31973:SF187">
    <property type="entry name" value="MUTATOR TRANSPOSASE MUDRA PROTEIN"/>
    <property type="match status" value="1"/>
</dbReference>
<feature type="region of interest" description="Disordered" evidence="5">
    <location>
        <begin position="184"/>
        <end position="216"/>
    </location>
</feature>
<dbReference type="GO" id="GO:0008270">
    <property type="term" value="F:zinc ion binding"/>
    <property type="evidence" value="ECO:0007669"/>
    <property type="project" value="UniProtKB-KW"/>
</dbReference>
<evidence type="ECO:0000313" key="9">
    <source>
        <dbReference type="Proteomes" id="UP001281410"/>
    </source>
</evidence>
<dbReference type="AlphaFoldDB" id="A0AAE0AK11"/>
<evidence type="ECO:0000256" key="3">
    <source>
        <dbReference type="ARBA" id="ARBA00022833"/>
    </source>
</evidence>
<dbReference type="SUPFAM" id="SSF57756">
    <property type="entry name" value="Retrovirus zinc finger-like domains"/>
    <property type="match status" value="1"/>
</dbReference>
<dbReference type="GO" id="GO:0003676">
    <property type="term" value="F:nucleic acid binding"/>
    <property type="evidence" value="ECO:0007669"/>
    <property type="project" value="InterPro"/>
</dbReference>
<evidence type="ECO:0000259" key="6">
    <source>
        <dbReference type="PROSITE" id="PS50158"/>
    </source>
</evidence>
<reference evidence="8" key="1">
    <citation type="journal article" date="2023" name="Plant J.">
        <title>Genome sequences and population genomics provide insights into the demographic history, inbreeding, and mutation load of two 'living fossil' tree species of Dipteronia.</title>
        <authorList>
            <person name="Feng Y."/>
            <person name="Comes H.P."/>
            <person name="Chen J."/>
            <person name="Zhu S."/>
            <person name="Lu R."/>
            <person name="Zhang X."/>
            <person name="Li P."/>
            <person name="Qiu J."/>
            <person name="Olsen K.M."/>
            <person name="Qiu Y."/>
        </authorList>
    </citation>
    <scope>NUCLEOTIDE SEQUENCE</scope>
    <source>
        <strain evidence="8">NBL</strain>
    </source>
</reference>
<dbReference type="InterPro" id="IPR007527">
    <property type="entry name" value="Znf_SWIM"/>
</dbReference>
<dbReference type="InterPro" id="IPR036875">
    <property type="entry name" value="Znf_CCHC_sf"/>
</dbReference>
<evidence type="ECO:0000256" key="2">
    <source>
        <dbReference type="ARBA" id="ARBA00022771"/>
    </source>
</evidence>
<dbReference type="Proteomes" id="UP001281410">
    <property type="component" value="Unassembled WGS sequence"/>
</dbReference>
<dbReference type="SMART" id="SM00575">
    <property type="entry name" value="ZnF_PMZ"/>
    <property type="match status" value="1"/>
</dbReference>
<evidence type="ECO:0000256" key="5">
    <source>
        <dbReference type="SAM" id="MobiDB-lite"/>
    </source>
</evidence>
<dbReference type="InterPro" id="IPR006564">
    <property type="entry name" value="Znf_PMZ"/>
</dbReference>
<comment type="caution">
    <text evidence="8">The sequence shown here is derived from an EMBL/GenBank/DDBJ whole genome shotgun (WGS) entry which is preliminary data.</text>
</comment>
<dbReference type="Pfam" id="PF04434">
    <property type="entry name" value="SWIM"/>
    <property type="match status" value="1"/>
</dbReference>
<keyword evidence="2 4" id="KW-0863">Zinc-finger</keyword>
<evidence type="ECO:0000256" key="1">
    <source>
        <dbReference type="ARBA" id="ARBA00022723"/>
    </source>
</evidence>
<keyword evidence="9" id="KW-1185">Reference proteome</keyword>
<dbReference type="PANTHER" id="PTHR31973">
    <property type="entry name" value="POLYPROTEIN, PUTATIVE-RELATED"/>
    <property type="match status" value="1"/>
</dbReference>
<dbReference type="PROSITE" id="PS50966">
    <property type="entry name" value="ZF_SWIM"/>
    <property type="match status" value="1"/>
</dbReference>
<sequence>MMKVPLKQWDAHAFDANVKSEHTTNNITECFNGWVNKYMGNPAITLLENIRRKLMRRMSKREEGRKWGSKVPPKVAKKMAERQNERRFVNVFCGSPDVYEVKEGQKFWIVDFQTWSCDCGLWEISGIHCKHAMAVITGRRMNSNDFVHKYLTTEAYIKTYSYVIYHIPDETQWPQVQHVEVLPPIEKKLPGRPKKNRKRGADEPRKNTRNSRNRCGNCGELGHNVRSCKAATVTSSNQTKGKGAQSSGGVGNIHGTYLTLSSIVGGTITQSITSNAPLQPNHNAPPIGSSSRSSLGIVAGLDMEWNPVF</sequence>
<keyword evidence="3" id="KW-0862">Zinc</keyword>
<feature type="domain" description="CCHC-type" evidence="6">
    <location>
        <begin position="214"/>
        <end position="229"/>
    </location>
</feature>
<gene>
    <name evidence="8" type="ORF">Dsin_013463</name>
</gene>
<feature type="domain" description="SWIM-type" evidence="7">
    <location>
        <begin position="108"/>
        <end position="140"/>
    </location>
</feature>
<name>A0AAE0AK11_9ROSI</name>
<evidence type="ECO:0000259" key="7">
    <source>
        <dbReference type="PROSITE" id="PS50966"/>
    </source>
</evidence>
<accession>A0AAE0AK11</accession>
<keyword evidence="1" id="KW-0479">Metal-binding</keyword>
<evidence type="ECO:0000313" key="8">
    <source>
        <dbReference type="EMBL" id="KAK3219493.1"/>
    </source>
</evidence>
<dbReference type="EMBL" id="JANJYJ010000004">
    <property type="protein sequence ID" value="KAK3219493.1"/>
    <property type="molecule type" value="Genomic_DNA"/>
</dbReference>
<dbReference type="PROSITE" id="PS50158">
    <property type="entry name" value="ZF_CCHC"/>
    <property type="match status" value="1"/>
</dbReference>